<dbReference type="Gene3D" id="3.40.50.720">
    <property type="entry name" value="NAD(P)-binding Rossmann-like Domain"/>
    <property type="match status" value="1"/>
</dbReference>
<dbReference type="InterPro" id="IPR013154">
    <property type="entry name" value="ADH-like_N"/>
</dbReference>
<evidence type="ECO:0000313" key="3">
    <source>
        <dbReference type="Proteomes" id="UP000608522"/>
    </source>
</evidence>
<keyword evidence="3" id="KW-1185">Reference proteome</keyword>
<dbReference type="InterPro" id="IPR011032">
    <property type="entry name" value="GroES-like_sf"/>
</dbReference>
<dbReference type="InterPro" id="IPR036291">
    <property type="entry name" value="NAD(P)-bd_dom_sf"/>
</dbReference>
<proteinExistence type="predicted"/>
<organism evidence="2 3">
    <name type="scientific">Streptomyces spororaveus</name>
    <dbReference type="NCBI Taxonomy" id="284039"/>
    <lineage>
        <taxon>Bacteria</taxon>
        <taxon>Bacillati</taxon>
        <taxon>Actinomycetota</taxon>
        <taxon>Actinomycetes</taxon>
        <taxon>Kitasatosporales</taxon>
        <taxon>Streptomycetaceae</taxon>
        <taxon>Streptomyces</taxon>
    </lineage>
</organism>
<gene>
    <name evidence="2" type="ORF">Sspor_40820</name>
</gene>
<dbReference type="CDD" id="cd05289">
    <property type="entry name" value="MDR_like_2"/>
    <property type="match status" value="1"/>
</dbReference>
<dbReference type="EMBL" id="BNED01000005">
    <property type="protein sequence ID" value="GHI78521.1"/>
    <property type="molecule type" value="Genomic_DNA"/>
</dbReference>
<evidence type="ECO:0000259" key="1">
    <source>
        <dbReference type="SMART" id="SM00829"/>
    </source>
</evidence>
<dbReference type="Pfam" id="PF13602">
    <property type="entry name" value="ADH_zinc_N_2"/>
    <property type="match status" value="1"/>
</dbReference>
<dbReference type="SUPFAM" id="SSF50129">
    <property type="entry name" value="GroES-like"/>
    <property type="match status" value="1"/>
</dbReference>
<dbReference type="Gene3D" id="3.90.180.10">
    <property type="entry name" value="Medium-chain alcohol dehydrogenases, catalytic domain"/>
    <property type="match status" value="1"/>
</dbReference>
<dbReference type="Pfam" id="PF08240">
    <property type="entry name" value="ADH_N"/>
    <property type="match status" value="1"/>
</dbReference>
<dbReference type="InterPro" id="IPR050700">
    <property type="entry name" value="YIM1/Zinc_Alcohol_DH_Fams"/>
</dbReference>
<feature type="domain" description="Enoyl reductase (ER)" evidence="1">
    <location>
        <begin position="15"/>
        <end position="301"/>
    </location>
</feature>
<dbReference type="PANTHER" id="PTHR11695">
    <property type="entry name" value="ALCOHOL DEHYDROGENASE RELATED"/>
    <property type="match status" value="1"/>
</dbReference>
<dbReference type="Proteomes" id="UP000608522">
    <property type="component" value="Unassembled WGS sequence"/>
</dbReference>
<accession>A0ABQ3TDS4</accession>
<dbReference type="InterPro" id="IPR020843">
    <property type="entry name" value="ER"/>
</dbReference>
<dbReference type="SUPFAM" id="SSF51735">
    <property type="entry name" value="NAD(P)-binding Rossmann-fold domains"/>
    <property type="match status" value="1"/>
</dbReference>
<dbReference type="SMART" id="SM00829">
    <property type="entry name" value="PKS_ER"/>
    <property type="match status" value="1"/>
</dbReference>
<dbReference type="PANTHER" id="PTHR11695:SF294">
    <property type="entry name" value="RETICULON-4-INTERACTING PROTEIN 1, MITOCHONDRIAL"/>
    <property type="match status" value="1"/>
</dbReference>
<reference evidence="3" key="1">
    <citation type="submission" date="2023-07" db="EMBL/GenBank/DDBJ databases">
        <title>Whole genome shotgun sequence of Streptomyces spororaveus NBRC 15456.</title>
        <authorList>
            <person name="Komaki H."/>
            <person name="Tamura T."/>
        </authorList>
    </citation>
    <scope>NUCLEOTIDE SEQUENCE [LARGE SCALE GENOMIC DNA]</scope>
    <source>
        <strain evidence="3">NBRC 15456</strain>
    </source>
</reference>
<sequence length="303" mass="29941">MSEQTMLAAVVTGFGGPEQVALAEVPAPRPEAGQLRVKVTAAGLNPVDGAVRAGVFGGAGQRLGLGWDVSGEIDEIGAGVSGWNTGDRVVGLHYGPVKPLGTHAQYVVLDATAVAAAPATVDAVTAAGLPLAGLTAARAVDLLELAPGSSVLITGAAGVVGGFAVQLAARAGLVVTALAGADDEEYVRSLGATGFVRRGEAPAGPVDGVLDAAVLGEAALGSVRDGGVYVGLIPNHAPAAERGVRVVEQEVAADGEHLARLVALVDAGALTLRVAETFPLGEAAKAHAHLGTPGVRGRIILTA</sequence>
<name>A0ABQ3TDS4_9ACTN</name>
<protein>
    <submittedName>
        <fullName evidence="2">NADPH:quinone reductase</fullName>
    </submittedName>
</protein>
<comment type="caution">
    <text evidence="2">The sequence shown here is derived from an EMBL/GenBank/DDBJ whole genome shotgun (WGS) entry which is preliminary data.</text>
</comment>
<evidence type="ECO:0000313" key="2">
    <source>
        <dbReference type="EMBL" id="GHI78521.1"/>
    </source>
</evidence>